<sequence length="286" mass="32216">MRIAETEFDPYIRIAPRATPLPLVCDSPHSGVVYPADFGYAIDAAVLRTGEDTFVDELWQGIPDVGGTLILAQFPRTYIDPNREPDDIDPALLAEPWPGMLNPTEKSRLGHGLIWARAGGRPIYDRKLSVQEVSHRIRAYHQPYHAALNRDIEAAYQWFGAVWHLNLHSMPSDSYEVMQVRSDRPLADFVLGDRDGTTCDPEFVAVVENSLRESGYTVARNDPFKGVALIARLGNPSQRRNSLQIEIHRGQYMNESTFEKNDKFQALQAALTKAAQDVALYIQRQL</sequence>
<reference evidence="1 2" key="1">
    <citation type="submission" date="2017-05" db="EMBL/GenBank/DDBJ databases">
        <title>Complete and WGS of Bordetella genogroups.</title>
        <authorList>
            <person name="Spilker T."/>
            <person name="LiPuma J."/>
        </authorList>
    </citation>
    <scope>NUCLEOTIDE SEQUENCE [LARGE SCALE GENOMIC DNA]</scope>
    <source>
        <strain evidence="1 2">AU17164</strain>
    </source>
</reference>
<keyword evidence="2" id="KW-1185">Reference proteome</keyword>
<dbReference type="Gene3D" id="3.40.630.40">
    <property type="entry name" value="Zn-dependent exopeptidases"/>
    <property type="match status" value="1"/>
</dbReference>
<evidence type="ECO:0000313" key="1">
    <source>
        <dbReference type="EMBL" id="ARP88877.1"/>
    </source>
</evidence>
<dbReference type="EMBL" id="CP021109">
    <property type="protein sequence ID" value="ARP88877.1"/>
    <property type="molecule type" value="Genomic_DNA"/>
</dbReference>
<dbReference type="Pfam" id="PF05013">
    <property type="entry name" value="FGase"/>
    <property type="match status" value="1"/>
</dbReference>
<dbReference type="RefSeq" id="WP_086073764.1">
    <property type="nucleotide sequence ID" value="NZ_CP021109.1"/>
</dbReference>
<dbReference type="Proteomes" id="UP000194139">
    <property type="component" value="Chromosome"/>
</dbReference>
<keyword evidence="1" id="KW-0378">Hydrolase</keyword>
<evidence type="ECO:0000313" key="2">
    <source>
        <dbReference type="Proteomes" id="UP000194139"/>
    </source>
</evidence>
<organism evidence="1 2">
    <name type="scientific">Bordetella genomosp. 9</name>
    <dbReference type="NCBI Taxonomy" id="1416803"/>
    <lineage>
        <taxon>Bacteria</taxon>
        <taxon>Pseudomonadati</taxon>
        <taxon>Pseudomonadota</taxon>
        <taxon>Betaproteobacteria</taxon>
        <taxon>Burkholderiales</taxon>
        <taxon>Alcaligenaceae</taxon>
        <taxon>Bordetella</taxon>
    </lineage>
</organism>
<dbReference type="SUPFAM" id="SSF53187">
    <property type="entry name" value="Zn-dependent exopeptidases"/>
    <property type="match status" value="1"/>
</dbReference>
<dbReference type="GO" id="GO:0016787">
    <property type="term" value="F:hydrolase activity"/>
    <property type="evidence" value="ECO:0007669"/>
    <property type="project" value="UniProtKB-KW"/>
</dbReference>
<accession>A0A1W6Z689</accession>
<gene>
    <name evidence="1" type="ORF">CAL13_20990</name>
</gene>
<name>A0A1W6Z689_9BORD</name>
<dbReference type="AlphaFoldDB" id="A0A1W6Z689"/>
<dbReference type="InterPro" id="IPR007709">
    <property type="entry name" value="N-FG_amidohydro"/>
</dbReference>
<proteinExistence type="predicted"/>
<protein>
    <submittedName>
        <fullName evidence="1">N-formylglutamate amidohydrolase</fullName>
    </submittedName>
</protein>